<name>A0AA37GXX0_9PEZI</name>
<dbReference type="EMBL" id="BPPX01000032">
    <property type="protein sequence ID" value="GJC88416.1"/>
    <property type="molecule type" value="Genomic_DNA"/>
</dbReference>
<proteinExistence type="predicted"/>
<accession>A0AA37GXX0</accession>
<evidence type="ECO:0000256" key="1">
    <source>
        <dbReference type="SAM" id="MobiDB-lite"/>
    </source>
</evidence>
<protein>
    <submittedName>
        <fullName evidence="2">Uncharacterized protein</fullName>
    </submittedName>
</protein>
<feature type="region of interest" description="Disordered" evidence="1">
    <location>
        <begin position="1"/>
        <end position="29"/>
    </location>
</feature>
<evidence type="ECO:0000313" key="3">
    <source>
        <dbReference type="Proteomes" id="UP001055172"/>
    </source>
</evidence>
<keyword evidence="3" id="KW-1185">Reference proteome</keyword>
<dbReference type="AlphaFoldDB" id="A0AA37GXX0"/>
<sequence length="70" mass="7703">MKQGKYNAQERGRSRGEGDELSGVENNRRAIIPQGEKGFQGLENWGRWYLGDALASTDAFGLALSLPYDG</sequence>
<organism evidence="2 3">
    <name type="scientific">Colletotrichum liriopes</name>
    <dbReference type="NCBI Taxonomy" id="708192"/>
    <lineage>
        <taxon>Eukaryota</taxon>
        <taxon>Fungi</taxon>
        <taxon>Dikarya</taxon>
        <taxon>Ascomycota</taxon>
        <taxon>Pezizomycotina</taxon>
        <taxon>Sordariomycetes</taxon>
        <taxon>Hypocreomycetidae</taxon>
        <taxon>Glomerellales</taxon>
        <taxon>Glomerellaceae</taxon>
        <taxon>Colletotrichum</taxon>
        <taxon>Colletotrichum spaethianum species complex</taxon>
    </lineage>
</organism>
<gene>
    <name evidence="2" type="ORF">ColLi_11254</name>
</gene>
<dbReference type="Proteomes" id="UP001055172">
    <property type="component" value="Unassembled WGS sequence"/>
</dbReference>
<reference evidence="2 3" key="1">
    <citation type="submission" date="2021-07" db="EMBL/GenBank/DDBJ databases">
        <title>Genome data of Colletotrichum spaethianum.</title>
        <authorList>
            <person name="Utami Y.D."/>
            <person name="Hiruma K."/>
        </authorList>
    </citation>
    <scope>NUCLEOTIDE SEQUENCE [LARGE SCALE GENOMIC DNA]</scope>
    <source>
        <strain evidence="2 3">MAFF 242679</strain>
    </source>
</reference>
<comment type="caution">
    <text evidence="2">The sequence shown here is derived from an EMBL/GenBank/DDBJ whole genome shotgun (WGS) entry which is preliminary data.</text>
</comment>
<feature type="compositionally biased region" description="Basic and acidic residues" evidence="1">
    <location>
        <begin position="8"/>
        <end position="18"/>
    </location>
</feature>
<evidence type="ECO:0000313" key="2">
    <source>
        <dbReference type="EMBL" id="GJC88416.1"/>
    </source>
</evidence>